<evidence type="ECO:0000313" key="6">
    <source>
        <dbReference type="EMBL" id="RWS25611.1"/>
    </source>
</evidence>
<dbReference type="Pfam" id="PF07834">
    <property type="entry name" value="RanGAP1_C"/>
    <property type="match status" value="1"/>
</dbReference>
<protein>
    <submittedName>
        <fullName evidence="6">Ran GTPase-activating protein 1-like protein</fullName>
    </submittedName>
</protein>
<dbReference type="PANTHER" id="PTHR24113">
    <property type="entry name" value="RAN GTPASE-ACTIVATING PROTEIN 1"/>
    <property type="match status" value="1"/>
</dbReference>
<dbReference type="VEuPathDB" id="VectorBase:LDEU006429"/>
<dbReference type="Pfam" id="PF13516">
    <property type="entry name" value="LRR_6"/>
    <property type="match status" value="5"/>
</dbReference>
<dbReference type="STRING" id="299467.A0A443SDN6"/>
<dbReference type="GO" id="GO:0005634">
    <property type="term" value="C:nucleus"/>
    <property type="evidence" value="ECO:0007669"/>
    <property type="project" value="TreeGrafter"/>
</dbReference>
<dbReference type="CDD" id="cd00116">
    <property type="entry name" value="LRR_RI"/>
    <property type="match status" value="1"/>
</dbReference>
<keyword evidence="2" id="KW-0433">Leucine-rich repeat</keyword>
<dbReference type="SUPFAM" id="SSF69099">
    <property type="entry name" value="Ran-GTPase activating protein 1 (RanGAP1), C-terminal domain"/>
    <property type="match status" value="1"/>
</dbReference>
<reference evidence="6 7" key="1">
    <citation type="journal article" date="2018" name="Gigascience">
        <title>Genomes of trombidid mites reveal novel predicted allergens and laterally-transferred genes associated with secondary metabolism.</title>
        <authorList>
            <person name="Dong X."/>
            <person name="Chaisiri K."/>
            <person name="Xia D."/>
            <person name="Armstrong S.D."/>
            <person name="Fang Y."/>
            <person name="Donnelly M.J."/>
            <person name="Kadowaki T."/>
            <person name="McGarry J.W."/>
            <person name="Darby A.C."/>
            <person name="Makepeace B.L."/>
        </authorList>
    </citation>
    <scope>NUCLEOTIDE SEQUENCE [LARGE SCALE GENOMIC DNA]</scope>
    <source>
        <strain evidence="6">UoL-UT</strain>
    </source>
</reference>
<evidence type="ECO:0000256" key="1">
    <source>
        <dbReference type="ARBA" id="ARBA00022468"/>
    </source>
</evidence>
<comment type="caution">
    <text evidence="6">The sequence shown here is derived from an EMBL/GenBank/DDBJ whole genome shotgun (WGS) entry which is preliminary data.</text>
</comment>
<feature type="compositionally biased region" description="Acidic residues" evidence="4">
    <location>
        <begin position="338"/>
        <end position="379"/>
    </location>
</feature>
<dbReference type="GO" id="GO:0048471">
    <property type="term" value="C:perinuclear region of cytoplasm"/>
    <property type="evidence" value="ECO:0007669"/>
    <property type="project" value="TreeGrafter"/>
</dbReference>
<organism evidence="6 7">
    <name type="scientific">Leptotrombidium deliense</name>
    <dbReference type="NCBI Taxonomy" id="299467"/>
    <lineage>
        <taxon>Eukaryota</taxon>
        <taxon>Metazoa</taxon>
        <taxon>Ecdysozoa</taxon>
        <taxon>Arthropoda</taxon>
        <taxon>Chelicerata</taxon>
        <taxon>Arachnida</taxon>
        <taxon>Acari</taxon>
        <taxon>Acariformes</taxon>
        <taxon>Trombidiformes</taxon>
        <taxon>Prostigmata</taxon>
        <taxon>Anystina</taxon>
        <taxon>Parasitengona</taxon>
        <taxon>Trombiculoidea</taxon>
        <taxon>Trombiculidae</taxon>
        <taxon>Leptotrombidium</taxon>
    </lineage>
</organism>
<dbReference type="InterPro" id="IPR027038">
    <property type="entry name" value="RanGap"/>
</dbReference>
<proteinExistence type="predicted"/>
<feature type="region of interest" description="Disordered" evidence="4">
    <location>
        <begin position="337"/>
        <end position="382"/>
    </location>
</feature>
<evidence type="ECO:0000256" key="3">
    <source>
        <dbReference type="ARBA" id="ARBA00022737"/>
    </source>
</evidence>
<dbReference type="OrthoDB" id="184583at2759"/>
<evidence type="ECO:0000259" key="5">
    <source>
        <dbReference type="Pfam" id="PF07834"/>
    </source>
</evidence>
<dbReference type="InterPro" id="IPR036720">
    <property type="entry name" value="RanGAP1_C_sf"/>
</dbReference>
<dbReference type="GO" id="GO:0031267">
    <property type="term" value="F:small GTPase binding"/>
    <property type="evidence" value="ECO:0007669"/>
    <property type="project" value="TreeGrafter"/>
</dbReference>
<dbReference type="GO" id="GO:0007165">
    <property type="term" value="P:signal transduction"/>
    <property type="evidence" value="ECO:0007669"/>
    <property type="project" value="InterPro"/>
</dbReference>
<dbReference type="GO" id="GO:0005829">
    <property type="term" value="C:cytosol"/>
    <property type="evidence" value="ECO:0007669"/>
    <property type="project" value="TreeGrafter"/>
</dbReference>
<accession>A0A443SDN6</accession>
<dbReference type="Proteomes" id="UP000288716">
    <property type="component" value="Unassembled WGS sequence"/>
</dbReference>
<dbReference type="SUPFAM" id="SSF52047">
    <property type="entry name" value="RNI-like"/>
    <property type="match status" value="1"/>
</dbReference>
<evidence type="ECO:0000256" key="4">
    <source>
        <dbReference type="SAM" id="MobiDB-lite"/>
    </source>
</evidence>
<gene>
    <name evidence="6" type="ORF">B4U80_05160</name>
</gene>
<dbReference type="GO" id="GO:0005096">
    <property type="term" value="F:GTPase activator activity"/>
    <property type="evidence" value="ECO:0007669"/>
    <property type="project" value="UniProtKB-KW"/>
</dbReference>
<feature type="non-terminal residue" evidence="6">
    <location>
        <position position="1"/>
    </location>
</feature>
<keyword evidence="3" id="KW-0677">Repeat</keyword>
<dbReference type="PANTHER" id="PTHR24113:SF12">
    <property type="entry name" value="RAN GTPASE-ACTIVATING PROTEIN 1"/>
    <property type="match status" value="1"/>
</dbReference>
<name>A0A443SDN6_9ACAR</name>
<dbReference type="InterPro" id="IPR001611">
    <property type="entry name" value="Leu-rich_rpt"/>
</dbReference>
<keyword evidence="1" id="KW-0343">GTPase activation</keyword>
<evidence type="ECO:0000256" key="2">
    <source>
        <dbReference type="ARBA" id="ARBA00022614"/>
    </source>
</evidence>
<dbReference type="Gene3D" id="1.25.40.200">
    <property type="entry name" value="Ran-GTPase activating protein 1, C-terminal domain"/>
    <property type="match status" value="1"/>
</dbReference>
<dbReference type="Gene3D" id="3.80.10.10">
    <property type="entry name" value="Ribonuclease Inhibitor"/>
    <property type="match status" value="1"/>
</dbReference>
<dbReference type="AlphaFoldDB" id="A0A443SDN6"/>
<dbReference type="GO" id="GO:0006913">
    <property type="term" value="P:nucleocytoplasmic transport"/>
    <property type="evidence" value="ECO:0007669"/>
    <property type="project" value="TreeGrafter"/>
</dbReference>
<sequence length="519" mass="57407">TKTVLSQKMSDTVSFADKQLKLNEEDDAQPIVDAIVDCIELRKLILEGNTLGINAAKAIGKALESRPTLEKAYLKDLFTGRLKTEIPEALQFLTAGITLSGAKLSYLDLSDNAFGPIAVKALLPFLLSESCSKLRELRLNNNGLGIQGGKLLATAFKNLKHLEVLICGRNRLENDAAIAIGKALSKLSNLRRLEMPQNGIRYEGIEALAEAIKANENLEYLNLNDNIMTSRGGEAVSAALINSKKLEVINFGDCLIRRNGCKALLEVLQETDILGNLRQLNLAGNEIGGREVTDFIISTFANPSLNLKDLTVDLGCNNFGTLVDEVKQKLQNNVDLLLSEDEGSGDEETEEYDEEESENDERGDEGGDEQETEEGEDVDDSKVRDEIDDLSKIVENDADIDTICEKFIAYSVNEFDPKTETLPPKTLRICEKLLEMAVENFSSCLVVNSLLVQMGFLKGEDKKFKKEVDLRGPFVCLSQLVSHFDKTQKDVFQFFIAKPHKASDKTGKIKHKLLQALFV</sequence>
<dbReference type="InterPro" id="IPR032675">
    <property type="entry name" value="LRR_dom_sf"/>
</dbReference>
<dbReference type="SMART" id="SM00368">
    <property type="entry name" value="LRR_RI"/>
    <property type="match status" value="7"/>
</dbReference>
<evidence type="ECO:0000313" key="7">
    <source>
        <dbReference type="Proteomes" id="UP000288716"/>
    </source>
</evidence>
<dbReference type="EMBL" id="NCKV01003529">
    <property type="protein sequence ID" value="RWS25611.1"/>
    <property type="molecule type" value="Genomic_DNA"/>
</dbReference>
<keyword evidence="7" id="KW-1185">Reference proteome</keyword>
<dbReference type="InterPro" id="IPR009109">
    <property type="entry name" value="Ran_GTPase_activating_1_C"/>
</dbReference>
<feature type="domain" description="Ran-GTPase activating protein 1 C-terminal" evidence="5">
    <location>
        <begin position="437"/>
        <end position="517"/>
    </location>
</feature>